<dbReference type="EMBL" id="QFOD01000014">
    <property type="protein sequence ID" value="PZP30428.1"/>
    <property type="molecule type" value="Genomic_DNA"/>
</dbReference>
<dbReference type="Proteomes" id="UP000249633">
    <property type="component" value="Unassembled WGS sequence"/>
</dbReference>
<sequence>MPIKSKMFRVATEGATTDGRNIERSWLVQAAKNYNRNTFGARVNMEHLRSLYPDSAFRSYGDIVSVEAKEEDGKMRLYAEIAPLPELVALSKAGQKIYTSIEINPKFADTGEAYLVGLAVTDNPASLGTEMLSFAAKNPQASPFASRKSHPDALFSEAVQIDLAFDEEAEDGGKFSAKLREILGKFSAKAKGDDARMGEVVAVLEEVAETVAAQDAAFTAQVKRTDTLTNDLAELKKAFGDLKAVVDKIDKTPAPNYTQRPPATGSNASGAAQTDC</sequence>
<comment type="caution">
    <text evidence="2">The sequence shown here is derived from an EMBL/GenBank/DDBJ whole genome shotgun (WGS) entry which is preliminary data.</text>
</comment>
<dbReference type="Pfam" id="PF05929">
    <property type="entry name" value="Phage_GPO"/>
    <property type="match status" value="1"/>
</dbReference>
<dbReference type="AlphaFoldDB" id="A0A2W5DI00"/>
<evidence type="ECO:0000313" key="2">
    <source>
        <dbReference type="EMBL" id="PZP30428.1"/>
    </source>
</evidence>
<proteinExistence type="predicted"/>
<evidence type="ECO:0008006" key="4">
    <source>
        <dbReference type="Google" id="ProtNLM"/>
    </source>
</evidence>
<evidence type="ECO:0000256" key="1">
    <source>
        <dbReference type="SAM" id="MobiDB-lite"/>
    </source>
</evidence>
<evidence type="ECO:0000313" key="3">
    <source>
        <dbReference type="Proteomes" id="UP000249633"/>
    </source>
</evidence>
<dbReference type="InterPro" id="IPR009228">
    <property type="entry name" value="Capsid_scaffold_GpO"/>
</dbReference>
<gene>
    <name evidence="2" type="ORF">DI603_14995</name>
</gene>
<protein>
    <recommendedName>
        <fullName evidence="4">Phage capsid protein</fullName>
    </recommendedName>
</protein>
<organism evidence="2 3">
    <name type="scientific">Roseateles depolymerans</name>
    <dbReference type="NCBI Taxonomy" id="76731"/>
    <lineage>
        <taxon>Bacteria</taxon>
        <taxon>Pseudomonadati</taxon>
        <taxon>Pseudomonadota</taxon>
        <taxon>Betaproteobacteria</taxon>
        <taxon>Burkholderiales</taxon>
        <taxon>Sphaerotilaceae</taxon>
        <taxon>Roseateles</taxon>
    </lineage>
</organism>
<feature type="compositionally biased region" description="Polar residues" evidence="1">
    <location>
        <begin position="255"/>
        <end position="276"/>
    </location>
</feature>
<reference evidence="2 3" key="1">
    <citation type="submission" date="2017-08" db="EMBL/GenBank/DDBJ databases">
        <title>Infants hospitalized years apart are colonized by the same room-sourced microbial strains.</title>
        <authorList>
            <person name="Brooks B."/>
            <person name="Olm M.R."/>
            <person name="Firek B.A."/>
            <person name="Baker R."/>
            <person name="Thomas B.C."/>
            <person name="Morowitz M.J."/>
            <person name="Banfield J.F."/>
        </authorList>
    </citation>
    <scope>NUCLEOTIDE SEQUENCE [LARGE SCALE GENOMIC DNA]</scope>
    <source>
        <strain evidence="2">S2_012_000_R2_81</strain>
    </source>
</reference>
<name>A0A2W5DI00_9BURK</name>
<feature type="region of interest" description="Disordered" evidence="1">
    <location>
        <begin position="251"/>
        <end position="276"/>
    </location>
</feature>
<accession>A0A2W5DI00</accession>